<keyword evidence="3" id="KW-1185">Reference proteome</keyword>
<comment type="caution">
    <text evidence="2">The sequence shown here is derived from an EMBL/GenBank/DDBJ whole genome shotgun (WGS) entry which is preliminary data.</text>
</comment>
<dbReference type="EMBL" id="VSRR010034451">
    <property type="protein sequence ID" value="MPC72273.1"/>
    <property type="molecule type" value="Genomic_DNA"/>
</dbReference>
<proteinExistence type="predicted"/>
<feature type="compositionally biased region" description="Gly residues" evidence="1">
    <location>
        <begin position="126"/>
        <end position="141"/>
    </location>
</feature>
<protein>
    <submittedName>
        <fullName evidence="2">Uncharacterized protein</fullName>
    </submittedName>
</protein>
<evidence type="ECO:0000313" key="2">
    <source>
        <dbReference type="EMBL" id="MPC72273.1"/>
    </source>
</evidence>
<accession>A0A5B7HQ51</accession>
<dbReference type="Proteomes" id="UP000324222">
    <property type="component" value="Unassembled WGS sequence"/>
</dbReference>
<gene>
    <name evidence="2" type="ORF">E2C01_066572</name>
</gene>
<dbReference type="AlphaFoldDB" id="A0A5B7HQ51"/>
<evidence type="ECO:0000313" key="3">
    <source>
        <dbReference type="Proteomes" id="UP000324222"/>
    </source>
</evidence>
<reference evidence="2 3" key="1">
    <citation type="submission" date="2019-05" db="EMBL/GenBank/DDBJ databases">
        <title>Another draft genome of Portunus trituberculatus and its Hox gene families provides insights of decapod evolution.</title>
        <authorList>
            <person name="Jeong J.-H."/>
            <person name="Song I."/>
            <person name="Kim S."/>
            <person name="Choi T."/>
            <person name="Kim D."/>
            <person name="Ryu S."/>
            <person name="Kim W."/>
        </authorList>
    </citation>
    <scope>NUCLEOTIDE SEQUENCE [LARGE SCALE GENOMIC DNA]</scope>
    <source>
        <tissue evidence="2">Muscle</tissue>
    </source>
</reference>
<sequence length="179" mass="18854">MQVLQISCRRDTIALPSSTHQSPSRQRRIHTICLYPLCVPPKCLLPPGPPPVTALTGGREAPAPEASIRRLKPITLAPSCRRPRLTIGYDLNRIAGLSQSRSRRAAEVRPPCRPKAAHDVPADSKAGGGIGSGEKGSGGELLGTAGREGGERPTVRVSGRGGEHPDGPAGKLMTVIRSN</sequence>
<evidence type="ECO:0000256" key="1">
    <source>
        <dbReference type="SAM" id="MobiDB-lite"/>
    </source>
</evidence>
<feature type="region of interest" description="Disordered" evidence="1">
    <location>
        <begin position="99"/>
        <end position="179"/>
    </location>
</feature>
<organism evidence="2 3">
    <name type="scientific">Portunus trituberculatus</name>
    <name type="common">Swimming crab</name>
    <name type="synonym">Neptunus trituberculatus</name>
    <dbReference type="NCBI Taxonomy" id="210409"/>
    <lineage>
        <taxon>Eukaryota</taxon>
        <taxon>Metazoa</taxon>
        <taxon>Ecdysozoa</taxon>
        <taxon>Arthropoda</taxon>
        <taxon>Crustacea</taxon>
        <taxon>Multicrustacea</taxon>
        <taxon>Malacostraca</taxon>
        <taxon>Eumalacostraca</taxon>
        <taxon>Eucarida</taxon>
        <taxon>Decapoda</taxon>
        <taxon>Pleocyemata</taxon>
        <taxon>Brachyura</taxon>
        <taxon>Eubrachyura</taxon>
        <taxon>Portunoidea</taxon>
        <taxon>Portunidae</taxon>
        <taxon>Portuninae</taxon>
        <taxon>Portunus</taxon>
    </lineage>
</organism>
<name>A0A5B7HQ51_PORTR</name>